<evidence type="ECO:0000256" key="4">
    <source>
        <dbReference type="ARBA" id="ARBA00022525"/>
    </source>
</evidence>
<keyword evidence="7" id="KW-0326">Glycosidase</keyword>
<dbReference type="Pfam" id="PF21253">
    <property type="entry name" value="Mann_GBD_bact"/>
    <property type="match status" value="1"/>
</dbReference>
<comment type="catalytic activity">
    <reaction evidence="1">
        <text>Random hydrolysis of (1-&gt;4)-beta-D-mannosidic linkages in mannans, galactomannans and glucomannans.</text>
        <dbReference type="EC" id="3.2.1.78"/>
    </reaction>
</comment>
<proteinExistence type="predicted"/>
<feature type="domain" description="Mannanase galactose-binding" evidence="9">
    <location>
        <begin position="522"/>
        <end position="648"/>
    </location>
</feature>
<dbReference type="EMBL" id="JBHSRF010000058">
    <property type="protein sequence ID" value="MFC6085262.1"/>
    <property type="molecule type" value="Genomic_DNA"/>
</dbReference>
<evidence type="ECO:0000259" key="9">
    <source>
        <dbReference type="Pfam" id="PF21253"/>
    </source>
</evidence>
<evidence type="ECO:0000313" key="11">
    <source>
        <dbReference type="EMBL" id="MFC6085262.1"/>
    </source>
</evidence>
<dbReference type="InterPro" id="IPR017853">
    <property type="entry name" value="GH"/>
</dbReference>
<reference evidence="12" key="1">
    <citation type="journal article" date="2019" name="Int. J. Syst. Evol. Microbiol.">
        <title>The Global Catalogue of Microorganisms (GCM) 10K type strain sequencing project: providing services to taxonomists for standard genome sequencing and annotation.</title>
        <authorList>
            <consortium name="The Broad Institute Genomics Platform"/>
            <consortium name="The Broad Institute Genome Sequencing Center for Infectious Disease"/>
            <person name="Wu L."/>
            <person name="Ma J."/>
        </authorList>
    </citation>
    <scope>NUCLEOTIDE SEQUENCE [LARGE SCALE GENOMIC DNA]</scope>
    <source>
        <strain evidence="12">JCM 30346</strain>
    </source>
</reference>
<dbReference type="Pfam" id="PF17963">
    <property type="entry name" value="Big_9"/>
    <property type="match status" value="1"/>
</dbReference>
<dbReference type="Pfam" id="PF26410">
    <property type="entry name" value="GH5_mannosidase"/>
    <property type="match status" value="1"/>
</dbReference>
<keyword evidence="5 8" id="KW-0732">Signal</keyword>
<feature type="chain" id="PRO_5046635728" description="mannan endo-1,4-beta-mannosidase" evidence="8">
    <location>
        <begin position="33"/>
        <end position="661"/>
    </location>
</feature>
<comment type="subcellular location">
    <subcellularLocation>
        <location evidence="2">Secreted</location>
    </subcellularLocation>
</comment>
<keyword evidence="12" id="KW-1185">Reference proteome</keyword>
<keyword evidence="4" id="KW-0964">Secreted</keyword>
<evidence type="ECO:0000256" key="8">
    <source>
        <dbReference type="SAM" id="SignalP"/>
    </source>
</evidence>
<accession>A0ABW1NRA0</accession>
<name>A0ABW1NRA0_9ACTN</name>
<dbReference type="EC" id="3.2.1.78" evidence="3"/>
<evidence type="ECO:0000256" key="7">
    <source>
        <dbReference type="ARBA" id="ARBA00023295"/>
    </source>
</evidence>
<dbReference type="Gene3D" id="2.60.120.260">
    <property type="entry name" value="Galactose-binding domain-like"/>
    <property type="match status" value="1"/>
</dbReference>
<dbReference type="InterPro" id="IPR049475">
    <property type="entry name" value="Mann_GBD_bact"/>
</dbReference>
<evidence type="ECO:0000259" key="10">
    <source>
        <dbReference type="Pfam" id="PF26410"/>
    </source>
</evidence>
<gene>
    <name evidence="11" type="ORF">ACFP1K_29135</name>
</gene>
<keyword evidence="6" id="KW-0378">Hydrolase</keyword>
<feature type="domain" description="Glycoside hydrolase family 5" evidence="10">
    <location>
        <begin position="40"/>
        <end position="342"/>
    </location>
</feature>
<dbReference type="PANTHER" id="PTHR31451:SF39">
    <property type="entry name" value="MANNAN ENDO-1,4-BETA-MANNOSIDASE 1"/>
    <property type="match status" value="1"/>
</dbReference>
<feature type="signal peptide" evidence="8">
    <location>
        <begin position="1"/>
        <end position="32"/>
    </location>
</feature>
<comment type="caution">
    <text evidence="11">The sequence shown here is derived from an EMBL/GenBank/DDBJ whole genome shotgun (WGS) entry which is preliminary data.</text>
</comment>
<evidence type="ECO:0000256" key="5">
    <source>
        <dbReference type="ARBA" id="ARBA00022729"/>
    </source>
</evidence>
<dbReference type="RefSeq" id="WP_380759215.1">
    <property type="nucleotide sequence ID" value="NZ_JBHSRF010000058.1"/>
</dbReference>
<dbReference type="PANTHER" id="PTHR31451">
    <property type="match status" value="1"/>
</dbReference>
<evidence type="ECO:0000256" key="2">
    <source>
        <dbReference type="ARBA" id="ARBA00004613"/>
    </source>
</evidence>
<dbReference type="SUPFAM" id="SSF51445">
    <property type="entry name" value="(Trans)glycosidases"/>
    <property type="match status" value="1"/>
</dbReference>
<sequence length="661" mass="71985">MPVKPGRSGKQLITLVIALLAGLLAVPGTASAHTGGDHGFVTRKGADLVLDGKPFRFAGTNNYYLGYRSAAMVDDVFARAKAADLRVMRIWGFLDIGNQDGSNSVHHIENGVYFQYWDGTRPAYNDGATGLEHLDYVLKKAKESGIKLVVPFVNNWADFGGIDQYVRWAGATYHDDFYTDARIRGWYKDWISHLLNRRNTLTGGLYKDDPTVMAWELGNEPRCKGSGVYPTSATCTPAVLTAWADEMSRHIKSVDRKHLAAVGDEGFYCVAGSADWTENCNEGVDTVAFARLPKIDYMSMHLYPDGWGKDAAWGTEWIRRHNADARRIGKPVVLGEFGFRDKAARNPVYREWLDAVVSGTDGYMYWMLAGTQDDGTLYPDYDGFTVYCPSPVCQTMTNASSMLRGRPASFPPVADNDQATTTFGVPATVTVTANDIGYGATVRPATVDLDPAAAGRQAELTVAAGRFTAAPTGAVTFTPAEGYSGRTVARYTVRDSRNRVSNLADLTVIVQPDPGAAIKLFSFEDGVQGWAPGNWQTDPGTVTQSDQNPTDGTHSLLIHSTAGAWFGTTFPEPVNLSAKGTLKYDLRTGPAGTSTSIAFQVGPGYTWCQSTWGWQNPDTTGTVEIDLTSALSCTIEDLSDVRGLMVWFSTGDFHMDNLRAE</sequence>
<evidence type="ECO:0000256" key="3">
    <source>
        <dbReference type="ARBA" id="ARBA00012706"/>
    </source>
</evidence>
<dbReference type="InterPro" id="IPR045053">
    <property type="entry name" value="MAN-like"/>
</dbReference>
<dbReference type="Gene3D" id="3.20.20.80">
    <property type="entry name" value="Glycosidases"/>
    <property type="match status" value="1"/>
</dbReference>
<organism evidence="11 12">
    <name type="scientific">Sphaerisporangium aureirubrum</name>
    <dbReference type="NCBI Taxonomy" id="1544736"/>
    <lineage>
        <taxon>Bacteria</taxon>
        <taxon>Bacillati</taxon>
        <taxon>Actinomycetota</taxon>
        <taxon>Actinomycetes</taxon>
        <taxon>Streptosporangiales</taxon>
        <taxon>Streptosporangiaceae</taxon>
        <taxon>Sphaerisporangium</taxon>
    </lineage>
</organism>
<evidence type="ECO:0000256" key="6">
    <source>
        <dbReference type="ARBA" id="ARBA00022801"/>
    </source>
</evidence>
<protein>
    <recommendedName>
        <fullName evidence="3">mannan endo-1,4-beta-mannosidase</fullName>
        <ecNumber evidence="3">3.2.1.78</ecNumber>
    </recommendedName>
</protein>
<evidence type="ECO:0000256" key="1">
    <source>
        <dbReference type="ARBA" id="ARBA00001678"/>
    </source>
</evidence>
<dbReference type="InterPro" id="IPR001547">
    <property type="entry name" value="Glyco_hydro_5"/>
</dbReference>
<evidence type="ECO:0000313" key="12">
    <source>
        <dbReference type="Proteomes" id="UP001596137"/>
    </source>
</evidence>
<dbReference type="Proteomes" id="UP001596137">
    <property type="component" value="Unassembled WGS sequence"/>
</dbReference>